<dbReference type="Pfam" id="PF11820">
    <property type="entry name" value="DUF3339"/>
    <property type="match status" value="2"/>
</dbReference>
<organism evidence="2 3">
    <name type="scientific">Phoenix dactylifera</name>
    <name type="common">Date palm</name>
    <dbReference type="NCBI Taxonomy" id="42345"/>
    <lineage>
        <taxon>Eukaryota</taxon>
        <taxon>Viridiplantae</taxon>
        <taxon>Streptophyta</taxon>
        <taxon>Embryophyta</taxon>
        <taxon>Tracheophyta</taxon>
        <taxon>Spermatophyta</taxon>
        <taxon>Magnoliopsida</taxon>
        <taxon>Liliopsida</taxon>
        <taxon>Arecaceae</taxon>
        <taxon>Coryphoideae</taxon>
        <taxon>Phoeniceae</taxon>
        <taxon>Phoenix</taxon>
    </lineage>
</organism>
<keyword evidence="1" id="KW-0472">Membrane</keyword>
<sequence length="142" mass="15574">MSDWGPVFIAAVLFILLSPGLLFQIPGKNRIVEFGNFQTSGISILVHAIIFFALVAIFLLAIGIHIFNLYLRKMADWAPVVVGVVLFVLLSPGLLFELPGTHRAVDFGGFRTNGKAVAIHTLIFFAVFTILILALHLHIYTG</sequence>
<keyword evidence="1" id="KW-0812">Transmembrane</keyword>
<reference evidence="3" key="2">
    <citation type="submission" date="2025-08" db="UniProtKB">
        <authorList>
            <consortium name="RefSeq"/>
        </authorList>
    </citation>
    <scope>IDENTIFICATION</scope>
    <source>
        <tissue evidence="3">Young leaves</tissue>
    </source>
</reference>
<feature type="transmembrane region" description="Helical" evidence="1">
    <location>
        <begin position="77"/>
        <end position="96"/>
    </location>
</feature>
<dbReference type="PANTHER" id="PTHR33128:SF55">
    <property type="entry name" value="TRANSMEMBRANE PROTEIN"/>
    <property type="match status" value="1"/>
</dbReference>
<dbReference type="OrthoDB" id="652307at2759"/>
<feature type="transmembrane region" description="Helical" evidence="1">
    <location>
        <begin position="117"/>
        <end position="139"/>
    </location>
</feature>
<dbReference type="Proteomes" id="UP000228380">
    <property type="component" value="Chromosome 14"/>
</dbReference>
<dbReference type="InterPro" id="IPR021775">
    <property type="entry name" value="DUF3339"/>
</dbReference>
<feature type="transmembrane region" description="Helical" evidence="1">
    <location>
        <begin position="44"/>
        <end position="71"/>
    </location>
</feature>
<dbReference type="RefSeq" id="XP_008807446.2">
    <property type="nucleotide sequence ID" value="XM_008809224.4"/>
</dbReference>
<proteinExistence type="predicted"/>
<protein>
    <submittedName>
        <fullName evidence="3">Uncharacterized protein LOC103719813</fullName>
    </submittedName>
</protein>
<dbReference type="GeneID" id="103719813"/>
<evidence type="ECO:0000313" key="2">
    <source>
        <dbReference type="Proteomes" id="UP000228380"/>
    </source>
</evidence>
<keyword evidence="1" id="KW-1133">Transmembrane helix</keyword>
<name>A0A8B7CVS5_PHODC</name>
<reference evidence="2" key="1">
    <citation type="journal article" date="2019" name="Nat. Commun.">
        <title>Genome-wide association mapping of date palm fruit traits.</title>
        <authorList>
            <person name="Hazzouri K.M."/>
            <person name="Gros-Balthazard M."/>
            <person name="Flowers J.M."/>
            <person name="Copetti D."/>
            <person name="Lemansour A."/>
            <person name="Lebrun M."/>
            <person name="Masmoudi K."/>
            <person name="Ferrand S."/>
            <person name="Dhar M.I."/>
            <person name="Fresquez Z.A."/>
            <person name="Rosas U."/>
            <person name="Zhang J."/>
            <person name="Talag J."/>
            <person name="Lee S."/>
            <person name="Kudrna D."/>
            <person name="Powell R.F."/>
            <person name="Leitch I.J."/>
            <person name="Krueger R.R."/>
            <person name="Wing R.A."/>
            <person name="Amiri K.M.A."/>
            <person name="Purugganan M.D."/>
        </authorList>
    </citation>
    <scope>NUCLEOTIDE SEQUENCE [LARGE SCALE GENOMIC DNA]</scope>
    <source>
        <strain evidence="2">cv. Khalas</strain>
    </source>
</reference>
<keyword evidence="2" id="KW-1185">Reference proteome</keyword>
<feature type="transmembrane region" description="Helical" evidence="1">
    <location>
        <begin position="6"/>
        <end position="23"/>
    </location>
</feature>
<accession>A0A8B7CVS5</accession>
<evidence type="ECO:0000256" key="1">
    <source>
        <dbReference type="SAM" id="Phobius"/>
    </source>
</evidence>
<dbReference type="PANTHER" id="PTHR33128">
    <property type="entry name" value="OS05G0103400 PROTEIN"/>
    <property type="match status" value="1"/>
</dbReference>
<gene>
    <name evidence="3" type="primary">LOC103719813</name>
</gene>
<dbReference type="AlphaFoldDB" id="A0A8B7CVS5"/>
<evidence type="ECO:0000313" key="3">
    <source>
        <dbReference type="RefSeq" id="XP_008807446.2"/>
    </source>
</evidence>
<dbReference type="KEGG" id="pda:103719813"/>